<dbReference type="Gene3D" id="3.90.520.10">
    <property type="entry name" value="SMAD MH1 domain"/>
    <property type="match status" value="1"/>
</dbReference>
<dbReference type="EMBL" id="JABFTP020000124">
    <property type="protein sequence ID" value="KAL3280305.1"/>
    <property type="molecule type" value="Genomic_DNA"/>
</dbReference>
<dbReference type="InterPro" id="IPR036578">
    <property type="entry name" value="SMAD_MH1_sf"/>
</dbReference>
<dbReference type="PROSITE" id="PS51075">
    <property type="entry name" value="MH1"/>
    <property type="match status" value="1"/>
</dbReference>
<dbReference type="InterPro" id="IPR003619">
    <property type="entry name" value="MAD_homology1_Dwarfin-type"/>
</dbReference>
<feature type="domain" description="MH1" evidence="5">
    <location>
        <begin position="5"/>
        <end position="122"/>
    </location>
</feature>
<proteinExistence type="predicted"/>
<dbReference type="SUPFAM" id="SSF56366">
    <property type="entry name" value="SMAD MH1 domain"/>
    <property type="match status" value="1"/>
</dbReference>
<dbReference type="PANTHER" id="PTHR13703:SF54">
    <property type="entry name" value="MOTHERS AGAINST DECAPENTAPLEGIC HOMOLOG"/>
    <property type="match status" value="1"/>
</dbReference>
<organism evidence="6 7">
    <name type="scientific">Cryptolaemus montrouzieri</name>
    <dbReference type="NCBI Taxonomy" id="559131"/>
    <lineage>
        <taxon>Eukaryota</taxon>
        <taxon>Metazoa</taxon>
        <taxon>Ecdysozoa</taxon>
        <taxon>Arthropoda</taxon>
        <taxon>Hexapoda</taxon>
        <taxon>Insecta</taxon>
        <taxon>Pterygota</taxon>
        <taxon>Neoptera</taxon>
        <taxon>Endopterygota</taxon>
        <taxon>Coleoptera</taxon>
        <taxon>Polyphaga</taxon>
        <taxon>Cucujiformia</taxon>
        <taxon>Coccinelloidea</taxon>
        <taxon>Coccinellidae</taxon>
        <taxon>Scymninae</taxon>
        <taxon>Scymnini</taxon>
        <taxon>Cryptolaemus</taxon>
    </lineage>
</organism>
<keyword evidence="7" id="KW-1185">Reference proteome</keyword>
<dbReference type="Proteomes" id="UP001516400">
    <property type="component" value="Unassembled WGS sequence"/>
</dbReference>
<evidence type="ECO:0000313" key="6">
    <source>
        <dbReference type="EMBL" id="KAL3280305.1"/>
    </source>
</evidence>
<dbReference type="PANTHER" id="PTHR13703">
    <property type="entry name" value="SMAD"/>
    <property type="match status" value="1"/>
</dbReference>
<accession>A0ABD2NNV5</accession>
<evidence type="ECO:0000256" key="2">
    <source>
        <dbReference type="ARBA" id="ARBA00023015"/>
    </source>
</evidence>
<dbReference type="AlphaFoldDB" id="A0ABD2NNV5"/>
<keyword evidence="4" id="KW-0539">Nucleus</keyword>
<dbReference type="CDD" id="cd10489">
    <property type="entry name" value="MH1_SMAD_6_7"/>
    <property type="match status" value="1"/>
</dbReference>
<sequence>MFMFRSKRNILSRRLLEAHRRRAQQQSSDERVELGSLLKRLQENQLQMLLSAVGSRGQDSSNCVLLPREDEPHVLCCQAWRWPDLRQESELRRLPVCRTATDPVYICCNPYHWSRLCQPGELLHVLAYEN</sequence>
<evidence type="ECO:0000256" key="4">
    <source>
        <dbReference type="ARBA" id="ARBA00023242"/>
    </source>
</evidence>
<keyword evidence="3" id="KW-0804">Transcription</keyword>
<gene>
    <name evidence="6" type="ORF">HHI36_017794</name>
</gene>
<name>A0ABD2NNV5_9CUCU</name>
<evidence type="ECO:0000313" key="7">
    <source>
        <dbReference type="Proteomes" id="UP001516400"/>
    </source>
</evidence>
<evidence type="ECO:0000256" key="1">
    <source>
        <dbReference type="ARBA" id="ARBA00004123"/>
    </source>
</evidence>
<evidence type="ECO:0000259" key="5">
    <source>
        <dbReference type="PROSITE" id="PS51075"/>
    </source>
</evidence>
<keyword evidence="2" id="KW-0805">Transcription regulation</keyword>
<reference evidence="6 7" key="1">
    <citation type="journal article" date="2021" name="BMC Biol.">
        <title>Horizontally acquired antibacterial genes associated with adaptive radiation of ladybird beetles.</title>
        <authorList>
            <person name="Li H.S."/>
            <person name="Tang X.F."/>
            <person name="Huang Y.H."/>
            <person name="Xu Z.Y."/>
            <person name="Chen M.L."/>
            <person name="Du X.Y."/>
            <person name="Qiu B.Y."/>
            <person name="Chen P.T."/>
            <person name="Zhang W."/>
            <person name="Slipinski A."/>
            <person name="Escalona H.E."/>
            <person name="Waterhouse R.M."/>
            <person name="Zwick A."/>
            <person name="Pang H."/>
        </authorList>
    </citation>
    <scope>NUCLEOTIDE SEQUENCE [LARGE SCALE GENOMIC DNA]</scope>
    <source>
        <strain evidence="6">SYSU2018</strain>
    </source>
</reference>
<dbReference type="InterPro" id="IPR013790">
    <property type="entry name" value="Dwarfin"/>
</dbReference>
<comment type="subcellular location">
    <subcellularLocation>
        <location evidence="1">Nucleus</location>
    </subcellularLocation>
</comment>
<dbReference type="InterPro" id="IPR013019">
    <property type="entry name" value="MAD_homology_MH1"/>
</dbReference>
<protein>
    <recommendedName>
        <fullName evidence="5">MH1 domain-containing protein</fullName>
    </recommendedName>
</protein>
<dbReference type="Pfam" id="PF03165">
    <property type="entry name" value="MH1"/>
    <property type="match status" value="1"/>
</dbReference>
<comment type="caution">
    <text evidence="6">The sequence shown here is derived from an EMBL/GenBank/DDBJ whole genome shotgun (WGS) entry which is preliminary data.</text>
</comment>
<dbReference type="SMART" id="SM00523">
    <property type="entry name" value="DWA"/>
    <property type="match status" value="1"/>
</dbReference>
<evidence type="ECO:0000256" key="3">
    <source>
        <dbReference type="ARBA" id="ARBA00023163"/>
    </source>
</evidence>
<dbReference type="GO" id="GO:0005634">
    <property type="term" value="C:nucleus"/>
    <property type="evidence" value="ECO:0007669"/>
    <property type="project" value="UniProtKB-SubCell"/>
</dbReference>